<feature type="region of interest" description="Disordered" evidence="1">
    <location>
        <begin position="258"/>
        <end position="280"/>
    </location>
</feature>
<dbReference type="EMBL" id="KZ857501">
    <property type="protein sequence ID" value="RDX41783.1"/>
    <property type="molecule type" value="Genomic_DNA"/>
</dbReference>
<dbReference type="OrthoDB" id="2662268at2759"/>
<protein>
    <submittedName>
        <fullName evidence="2">Uncharacterized protein</fullName>
    </submittedName>
</protein>
<name>A0A371CNC5_9APHY</name>
<sequence>MVPAYFGKVARWPFNGLGVLSYLNLIVMGESLLSFPPTSIMASSASPLGPSGVPVTFKTVTAQRPIVPQSWYKSEPSVPKLPRMHFNPGSVAGMPMDLLLLHRMDPTSLRLMTPIYDDRSILTLRLKSIRLLILWPGYEYKNFNREIYLTTQGAVGVSCAGELAVAVADTYDAFLKQAVSWEPQGNRREWFLTRESNFEIRDLSLISVYHMGGNVFQAVVEIGLARHAQCPDVPLTTVHAQVPVNDWKAAGLRSARAHPAAKVTGGHKEGRRNIGRSESQKRRAEAIAALVEREKRGKELLDRLRGINIVERDLPGPTGGLMYP</sequence>
<organism evidence="2 3">
    <name type="scientific">Lentinus brumalis</name>
    <dbReference type="NCBI Taxonomy" id="2498619"/>
    <lineage>
        <taxon>Eukaryota</taxon>
        <taxon>Fungi</taxon>
        <taxon>Dikarya</taxon>
        <taxon>Basidiomycota</taxon>
        <taxon>Agaricomycotina</taxon>
        <taxon>Agaricomycetes</taxon>
        <taxon>Polyporales</taxon>
        <taxon>Polyporaceae</taxon>
        <taxon>Lentinus</taxon>
    </lineage>
</organism>
<evidence type="ECO:0000313" key="2">
    <source>
        <dbReference type="EMBL" id="RDX41783.1"/>
    </source>
</evidence>
<reference evidence="2 3" key="1">
    <citation type="journal article" date="2018" name="Biotechnol. Biofuels">
        <title>Integrative visual omics of the white-rot fungus Polyporus brumalis exposes the biotechnological potential of its oxidative enzymes for delignifying raw plant biomass.</title>
        <authorList>
            <person name="Miyauchi S."/>
            <person name="Rancon A."/>
            <person name="Drula E."/>
            <person name="Hage H."/>
            <person name="Chaduli D."/>
            <person name="Favel A."/>
            <person name="Grisel S."/>
            <person name="Henrissat B."/>
            <person name="Herpoel-Gimbert I."/>
            <person name="Ruiz-Duenas F.J."/>
            <person name="Chevret D."/>
            <person name="Hainaut M."/>
            <person name="Lin J."/>
            <person name="Wang M."/>
            <person name="Pangilinan J."/>
            <person name="Lipzen A."/>
            <person name="Lesage-Meessen L."/>
            <person name="Navarro D."/>
            <person name="Riley R."/>
            <person name="Grigoriev I.V."/>
            <person name="Zhou S."/>
            <person name="Raouche S."/>
            <person name="Rosso M.N."/>
        </authorList>
    </citation>
    <scope>NUCLEOTIDE SEQUENCE [LARGE SCALE GENOMIC DNA]</scope>
    <source>
        <strain evidence="2 3">BRFM 1820</strain>
    </source>
</reference>
<keyword evidence="3" id="KW-1185">Reference proteome</keyword>
<gene>
    <name evidence="2" type="ORF">OH76DRAFT_1489175</name>
</gene>
<dbReference type="AlphaFoldDB" id="A0A371CNC5"/>
<evidence type="ECO:0000256" key="1">
    <source>
        <dbReference type="SAM" id="MobiDB-lite"/>
    </source>
</evidence>
<proteinExistence type="predicted"/>
<dbReference type="Proteomes" id="UP000256964">
    <property type="component" value="Unassembled WGS sequence"/>
</dbReference>
<accession>A0A371CNC5</accession>
<evidence type="ECO:0000313" key="3">
    <source>
        <dbReference type="Proteomes" id="UP000256964"/>
    </source>
</evidence>